<dbReference type="GeneID" id="63819692"/>
<organism evidence="1 2">
    <name type="scientific">Laetiporus sulphureus 93-53</name>
    <dbReference type="NCBI Taxonomy" id="1314785"/>
    <lineage>
        <taxon>Eukaryota</taxon>
        <taxon>Fungi</taxon>
        <taxon>Dikarya</taxon>
        <taxon>Basidiomycota</taxon>
        <taxon>Agaricomycotina</taxon>
        <taxon>Agaricomycetes</taxon>
        <taxon>Polyporales</taxon>
        <taxon>Laetiporus</taxon>
    </lineage>
</organism>
<sequence>MISIQVLLWFLGSRRCKNEHSSPILGSWEDQVIIDDRQNEHSNYICTSKPCTFRMADTALAMLIDSRALQIQAPFSSPL</sequence>
<dbReference type="InParanoid" id="A0A165BK59"/>
<evidence type="ECO:0000313" key="2">
    <source>
        <dbReference type="Proteomes" id="UP000076871"/>
    </source>
</evidence>
<keyword evidence="2" id="KW-1185">Reference proteome</keyword>
<proteinExistence type="predicted"/>
<dbReference type="Proteomes" id="UP000076871">
    <property type="component" value="Unassembled WGS sequence"/>
</dbReference>
<accession>A0A165BK59</accession>
<dbReference type="RefSeq" id="XP_040758948.1">
    <property type="nucleotide sequence ID" value="XM_040902661.1"/>
</dbReference>
<reference evidence="1 2" key="1">
    <citation type="journal article" date="2016" name="Mol. Biol. Evol.">
        <title>Comparative Genomics of Early-Diverging Mushroom-Forming Fungi Provides Insights into the Origins of Lignocellulose Decay Capabilities.</title>
        <authorList>
            <person name="Nagy L.G."/>
            <person name="Riley R."/>
            <person name="Tritt A."/>
            <person name="Adam C."/>
            <person name="Daum C."/>
            <person name="Floudas D."/>
            <person name="Sun H."/>
            <person name="Yadav J.S."/>
            <person name="Pangilinan J."/>
            <person name="Larsson K.H."/>
            <person name="Matsuura K."/>
            <person name="Barry K."/>
            <person name="Labutti K."/>
            <person name="Kuo R."/>
            <person name="Ohm R.A."/>
            <person name="Bhattacharya S.S."/>
            <person name="Shirouzu T."/>
            <person name="Yoshinaga Y."/>
            <person name="Martin F.M."/>
            <person name="Grigoriev I.V."/>
            <person name="Hibbett D.S."/>
        </authorList>
    </citation>
    <scope>NUCLEOTIDE SEQUENCE [LARGE SCALE GENOMIC DNA]</scope>
    <source>
        <strain evidence="1 2">93-53</strain>
    </source>
</reference>
<protein>
    <submittedName>
        <fullName evidence="1">Uncharacterized protein</fullName>
    </submittedName>
</protein>
<name>A0A165BK59_9APHY</name>
<gene>
    <name evidence="1" type="ORF">LAESUDRAFT_489336</name>
</gene>
<dbReference type="AlphaFoldDB" id="A0A165BK59"/>
<dbReference type="EMBL" id="KV427668">
    <property type="protein sequence ID" value="KZT01208.1"/>
    <property type="molecule type" value="Genomic_DNA"/>
</dbReference>
<evidence type="ECO:0000313" key="1">
    <source>
        <dbReference type="EMBL" id="KZT01208.1"/>
    </source>
</evidence>